<sequence>MSPTRTQDERDTITVEIVFALVSAAFVGGIVFLGLGSPIVWAGMPWSWEGPWLAVSALLGLATFIVRLLWVLRWHRHPALLGHQPGLPGGQPSQPGRTSPDS</sequence>
<feature type="region of interest" description="Disordered" evidence="1">
    <location>
        <begin position="81"/>
        <end position="102"/>
    </location>
</feature>
<comment type="caution">
    <text evidence="3">The sequence shown here is derived from an EMBL/GenBank/DDBJ whole genome shotgun (WGS) entry which is preliminary data.</text>
</comment>
<evidence type="ECO:0000256" key="1">
    <source>
        <dbReference type="SAM" id="MobiDB-lite"/>
    </source>
</evidence>
<feature type="compositionally biased region" description="Low complexity" evidence="1">
    <location>
        <begin position="81"/>
        <end position="96"/>
    </location>
</feature>
<dbReference type="Proteomes" id="UP000308697">
    <property type="component" value="Unassembled WGS sequence"/>
</dbReference>
<keyword evidence="2" id="KW-1133">Transmembrane helix</keyword>
<dbReference type="AlphaFoldDB" id="A0A4U0N3B3"/>
<keyword evidence="2" id="KW-0472">Membrane</keyword>
<dbReference type="Pfam" id="PF19857">
    <property type="entry name" value="DUF6332"/>
    <property type="match status" value="1"/>
</dbReference>
<evidence type="ECO:0000313" key="4">
    <source>
        <dbReference type="Proteomes" id="UP000308697"/>
    </source>
</evidence>
<gene>
    <name evidence="3" type="ORF">FCH28_31265</name>
</gene>
<feature type="transmembrane region" description="Helical" evidence="2">
    <location>
        <begin position="52"/>
        <end position="72"/>
    </location>
</feature>
<evidence type="ECO:0000256" key="2">
    <source>
        <dbReference type="SAM" id="Phobius"/>
    </source>
</evidence>
<name>A0A4U0N3B3_9ACTN</name>
<organism evidence="3 4">
    <name type="scientific">Streptomyces piniterrae</name>
    <dbReference type="NCBI Taxonomy" id="2571125"/>
    <lineage>
        <taxon>Bacteria</taxon>
        <taxon>Bacillati</taxon>
        <taxon>Actinomycetota</taxon>
        <taxon>Actinomycetes</taxon>
        <taxon>Kitasatosporales</taxon>
        <taxon>Streptomycetaceae</taxon>
        <taxon>Streptomyces</taxon>
    </lineage>
</organism>
<dbReference type="EMBL" id="SUMB01000013">
    <property type="protein sequence ID" value="TJZ44084.1"/>
    <property type="molecule type" value="Genomic_DNA"/>
</dbReference>
<dbReference type="RefSeq" id="WP_136743548.1">
    <property type="nucleotide sequence ID" value="NZ_SUMB01000013.1"/>
</dbReference>
<protein>
    <submittedName>
        <fullName evidence="3">Uncharacterized protein</fullName>
    </submittedName>
</protein>
<reference evidence="3 4" key="1">
    <citation type="submission" date="2019-04" db="EMBL/GenBank/DDBJ databases">
        <title>Streptomyces piniterrae sp. nov., a heliquinomycin-producing actinomycete isolated from rhizosphere soil of Pinus yunnanensis.</title>
        <authorList>
            <person name="Zhuang X."/>
            <person name="Zhao J."/>
        </authorList>
    </citation>
    <scope>NUCLEOTIDE SEQUENCE [LARGE SCALE GENOMIC DNA]</scope>
    <source>
        <strain evidence="4">jys28</strain>
    </source>
</reference>
<evidence type="ECO:0000313" key="3">
    <source>
        <dbReference type="EMBL" id="TJZ44084.1"/>
    </source>
</evidence>
<keyword evidence="2" id="KW-0812">Transmembrane</keyword>
<dbReference type="InterPro" id="IPR046295">
    <property type="entry name" value="DUF6332"/>
</dbReference>
<accession>A0A4U0N3B3</accession>
<dbReference type="OrthoDB" id="4334293at2"/>
<proteinExistence type="predicted"/>
<keyword evidence="4" id="KW-1185">Reference proteome</keyword>
<feature type="transmembrane region" description="Helical" evidence="2">
    <location>
        <begin position="12"/>
        <end position="40"/>
    </location>
</feature>